<dbReference type="InterPro" id="IPR012347">
    <property type="entry name" value="Ferritin-like"/>
</dbReference>
<dbReference type="InterPro" id="IPR005183">
    <property type="entry name" value="DUF305_CopM-like"/>
</dbReference>
<dbReference type="Gene3D" id="1.20.1260.10">
    <property type="match status" value="2"/>
</dbReference>
<dbReference type="AlphaFoldDB" id="A0AA36J2K9"/>
<organism evidence="2 3">
    <name type="scientific">Effrenium voratum</name>
    <dbReference type="NCBI Taxonomy" id="2562239"/>
    <lineage>
        <taxon>Eukaryota</taxon>
        <taxon>Sar</taxon>
        <taxon>Alveolata</taxon>
        <taxon>Dinophyceae</taxon>
        <taxon>Suessiales</taxon>
        <taxon>Symbiodiniaceae</taxon>
        <taxon>Effrenium</taxon>
    </lineage>
</organism>
<keyword evidence="3" id="KW-1185">Reference proteome</keyword>
<accession>A0AA36J2K9</accession>
<evidence type="ECO:0000313" key="3">
    <source>
        <dbReference type="Proteomes" id="UP001178507"/>
    </source>
</evidence>
<comment type="caution">
    <text evidence="2">The sequence shown here is derived from an EMBL/GenBank/DDBJ whole genome shotgun (WGS) entry which is preliminary data.</text>
</comment>
<dbReference type="Proteomes" id="UP001178507">
    <property type="component" value="Unassembled WGS sequence"/>
</dbReference>
<dbReference type="EMBL" id="CAUJNA010003262">
    <property type="protein sequence ID" value="CAJ1397321.1"/>
    <property type="molecule type" value="Genomic_DNA"/>
</dbReference>
<dbReference type="PANTHER" id="PTHR36933">
    <property type="entry name" value="SLL0788 PROTEIN"/>
    <property type="match status" value="1"/>
</dbReference>
<evidence type="ECO:0000259" key="1">
    <source>
        <dbReference type="Pfam" id="PF03713"/>
    </source>
</evidence>
<name>A0AA36J2K9_9DINO</name>
<sequence>MMLPQSCRTAGETGPICLLAPATLLCSSHLKEPPSQRPSDCIQNCQVSLDMTATMCLAFTLALAVRTTAACVASATHLCMKVRIHSYETGYYQFEGYNGDSPDLEVRIGQTYVFDQTDSSNWYHAVGFAYYPDGAHGADWGGDERDEVEGAGELLYKIDGAATTCPDAGNTGLDCYEPEFFYPRADWMAKNYTAELTITQAMADRSQGGVIYYFCHIHSKMSGKIVIKNADGSAVTQADGQPLVNAQELPLYSPVQGAGFDVICGTSGASDYAPGGSMACPENFLGGTLDTDFEKCMQAIDCKMNKEMRIMGFDSHQSHIVTFMQQMIPHHANAVNMAKIVLKFASPQVVAVEDLSDILWSMINAQNYQIHVMRNYLGSHTAYGQVVTSGGSSLSAESVGEHCNSTLDVAVDIQAPTSNAASATAAVPGCSSSANRLCMKVNLYAGETGYFEFAGYTGPSPDLEVRIGQTYVFDQTDGSNWYHAVGFAYYPDGAHGADWGGDERDEVEGAGELLYKIDGAATTCPDAGNTGLDCYEPEFFYPRADWMAKNYTAELTITQAMADRSQGGVIYYFCHIHSKMSGKIVIKNADGSAVTQADGQPLVNAQELPLYSPATLSGTDLACGTAGVGPFAGGGERQCAERFLCGNLDTTFERCMQAIDCKMKAEMLDETSVDHGNQVAVFMQQMIPHHLNAVNMAKILLKHVDAATIDAAIEEQGLTHMLNDIINVQNFQVHQFRNYLAGQGLLPGVATTAVPELYTSGHQRCRGLLSFVVGFLFLGSS</sequence>
<proteinExistence type="predicted"/>
<dbReference type="Pfam" id="PF03713">
    <property type="entry name" value="DUF305"/>
    <property type="match status" value="1"/>
</dbReference>
<gene>
    <name evidence="2" type="ORF">EVOR1521_LOCUS21362</name>
</gene>
<dbReference type="PANTHER" id="PTHR36933:SF1">
    <property type="entry name" value="SLL0788 PROTEIN"/>
    <property type="match status" value="1"/>
</dbReference>
<feature type="domain" description="DUF305" evidence="1">
    <location>
        <begin position="321"/>
        <end position="388"/>
    </location>
</feature>
<protein>
    <recommendedName>
        <fullName evidence="1">DUF305 domain-containing protein</fullName>
    </recommendedName>
</protein>
<dbReference type="InterPro" id="IPR008972">
    <property type="entry name" value="Cupredoxin"/>
</dbReference>
<evidence type="ECO:0000313" key="2">
    <source>
        <dbReference type="EMBL" id="CAJ1397321.1"/>
    </source>
</evidence>
<dbReference type="SUPFAM" id="SSF49503">
    <property type="entry name" value="Cupredoxins"/>
    <property type="match status" value="2"/>
</dbReference>
<reference evidence="2" key="1">
    <citation type="submission" date="2023-08" db="EMBL/GenBank/DDBJ databases">
        <authorList>
            <person name="Chen Y."/>
            <person name="Shah S."/>
            <person name="Dougan E. K."/>
            <person name="Thang M."/>
            <person name="Chan C."/>
        </authorList>
    </citation>
    <scope>NUCLEOTIDE SEQUENCE</scope>
</reference>